<gene>
    <name evidence="10" type="ORF">HYH03_007160</name>
</gene>
<evidence type="ECO:0000256" key="3">
    <source>
        <dbReference type="ARBA" id="ARBA00022741"/>
    </source>
</evidence>
<evidence type="ECO:0000256" key="7">
    <source>
        <dbReference type="SAM" id="MobiDB-lite"/>
    </source>
</evidence>
<feature type="region of interest" description="Disordered" evidence="7">
    <location>
        <begin position="223"/>
        <end position="296"/>
    </location>
</feature>
<evidence type="ECO:0000313" key="11">
    <source>
        <dbReference type="Proteomes" id="UP000612055"/>
    </source>
</evidence>
<proteinExistence type="predicted"/>
<sequence>MSSSVLVLEGLSMADSAKGSMMRGFRFNLLTWSPEGTRNALLITRSCVNILPICLPPGLFKQSLSEAVRPAELPGPQLITTEWGTQAGCTNDTMASPLQRCWAGVYRAQDVAMAAAELDAASNPVPVGYNIQMLDTSWPCVKVLDEECVRSLGPLGCMLVTMNRDGAATPPPPPDDRALPAESPHASAGQGRDLFPILAGCIVGGTAFLVLAGVAAALAVRRSRRRSSRGQADPSAQQSIPSPAETVPPSSLGKDQGSCQGCSQEPAMHQTHAGESASSNDSLHVMQEDPPPPLQALLESYGPVISHMTPLHDELDVNVQVLEADQSSSAAQSGPQTTSIPSGALSSQAQRSCDEATDNVLRLTGRVLGRGASGRVLEGEFRGHRVAAKQLELSVEDWGFGADAFSQELLVLGRCNHPNIVKVLAASALCTARPVIVLELMETSLDKVLYGSPDVVLPMATVLHIARQVAQGLSYLHPTILHRDLKPANVLLSDSHSENPIVKLSDFGLSRLRESALVTTRPAAGTPPYTAPECFDVLHPAITHRADCYSFGVLLWEMLAGAQPWAGMTGVQIAYGVAFQQRRLMVPAHGSPGGGDMDRWPPRLCALLKGCWEAESLRRPAAADMVKVLLLAQQDLKRGRTS</sequence>
<dbReference type="PROSITE" id="PS00108">
    <property type="entry name" value="PROTEIN_KINASE_ST"/>
    <property type="match status" value="1"/>
</dbReference>
<dbReference type="Proteomes" id="UP000612055">
    <property type="component" value="Unassembled WGS sequence"/>
</dbReference>
<dbReference type="Gene3D" id="3.30.200.20">
    <property type="entry name" value="Phosphorylase Kinase, domain 1"/>
    <property type="match status" value="1"/>
</dbReference>
<dbReference type="OrthoDB" id="536504at2759"/>
<dbReference type="GO" id="GO:0004674">
    <property type="term" value="F:protein serine/threonine kinase activity"/>
    <property type="evidence" value="ECO:0007669"/>
    <property type="project" value="TreeGrafter"/>
</dbReference>
<keyword evidence="5 6" id="KW-0067">ATP-binding</keyword>
<dbReference type="GO" id="GO:0005524">
    <property type="term" value="F:ATP binding"/>
    <property type="evidence" value="ECO:0007669"/>
    <property type="project" value="UniProtKB-UniRule"/>
</dbReference>
<keyword evidence="4" id="KW-0418">Kinase</keyword>
<organism evidence="10 11">
    <name type="scientific">Edaphochlamys debaryana</name>
    <dbReference type="NCBI Taxonomy" id="47281"/>
    <lineage>
        <taxon>Eukaryota</taxon>
        <taxon>Viridiplantae</taxon>
        <taxon>Chlorophyta</taxon>
        <taxon>core chlorophytes</taxon>
        <taxon>Chlorophyceae</taxon>
        <taxon>CS clade</taxon>
        <taxon>Chlamydomonadales</taxon>
        <taxon>Chlamydomonadales incertae sedis</taxon>
        <taxon>Edaphochlamys</taxon>
    </lineage>
</organism>
<keyword evidence="2" id="KW-0808">Transferase</keyword>
<dbReference type="InterPro" id="IPR008271">
    <property type="entry name" value="Ser/Thr_kinase_AS"/>
</dbReference>
<dbReference type="PROSITE" id="PS00107">
    <property type="entry name" value="PROTEIN_KINASE_ATP"/>
    <property type="match status" value="1"/>
</dbReference>
<dbReference type="PANTHER" id="PTHR44329:SF214">
    <property type="entry name" value="PROTEIN KINASE DOMAIN-CONTAINING PROTEIN"/>
    <property type="match status" value="1"/>
</dbReference>
<protein>
    <recommendedName>
        <fullName evidence="9">Protein kinase domain-containing protein</fullName>
    </recommendedName>
</protein>
<keyword evidence="8" id="KW-0812">Transmembrane</keyword>
<evidence type="ECO:0000256" key="8">
    <source>
        <dbReference type="SAM" id="Phobius"/>
    </source>
</evidence>
<feature type="region of interest" description="Disordered" evidence="7">
    <location>
        <begin position="326"/>
        <end position="351"/>
    </location>
</feature>
<feature type="transmembrane region" description="Helical" evidence="8">
    <location>
        <begin position="194"/>
        <end position="220"/>
    </location>
</feature>
<dbReference type="PANTHER" id="PTHR44329">
    <property type="entry name" value="SERINE/THREONINE-PROTEIN KINASE TNNI3K-RELATED"/>
    <property type="match status" value="1"/>
</dbReference>
<reference evidence="10" key="1">
    <citation type="journal article" date="2020" name="bioRxiv">
        <title>Comparative genomics of Chlamydomonas.</title>
        <authorList>
            <person name="Craig R.J."/>
            <person name="Hasan A.R."/>
            <person name="Ness R.W."/>
            <person name="Keightley P.D."/>
        </authorList>
    </citation>
    <scope>NUCLEOTIDE SEQUENCE</scope>
    <source>
        <strain evidence="10">CCAP 11/70</strain>
    </source>
</reference>
<evidence type="ECO:0000256" key="4">
    <source>
        <dbReference type="ARBA" id="ARBA00022777"/>
    </source>
</evidence>
<name>A0A835YBT4_9CHLO</name>
<evidence type="ECO:0000256" key="2">
    <source>
        <dbReference type="ARBA" id="ARBA00022679"/>
    </source>
</evidence>
<dbReference type="PROSITE" id="PS50011">
    <property type="entry name" value="PROTEIN_KINASE_DOM"/>
    <property type="match status" value="1"/>
</dbReference>
<dbReference type="EMBL" id="JAEHOE010000029">
    <property type="protein sequence ID" value="KAG2494644.1"/>
    <property type="molecule type" value="Genomic_DNA"/>
</dbReference>
<evidence type="ECO:0000259" key="9">
    <source>
        <dbReference type="PROSITE" id="PS50011"/>
    </source>
</evidence>
<evidence type="ECO:0000313" key="10">
    <source>
        <dbReference type="EMBL" id="KAG2494644.1"/>
    </source>
</evidence>
<dbReference type="InterPro" id="IPR051681">
    <property type="entry name" value="Ser/Thr_Kinases-Pseudokinases"/>
</dbReference>
<feature type="domain" description="Protein kinase" evidence="9">
    <location>
        <begin position="362"/>
        <end position="631"/>
    </location>
</feature>
<dbReference type="Pfam" id="PF07714">
    <property type="entry name" value="PK_Tyr_Ser-Thr"/>
    <property type="match status" value="1"/>
</dbReference>
<keyword evidence="8" id="KW-0472">Membrane</keyword>
<dbReference type="InterPro" id="IPR000719">
    <property type="entry name" value="Prot_kinase_dom"/>
</dbReference>
<accession>A0A835YBT4</accession>
<dbReference type="InterPro" id="IPR001245">
    <property type="entry name" value="Ser-Thr/Tyr_kinase_cat_dom"/>
</dbReference>
<comment type="caution">
    <text evidence="10">The sequence shown here is derived from an EMBL/GenBank/DDBJ whole genome shotgun (WGS) entry which is preliminary data.</text>
</comment>
<evidence type="ECO:0000256" key="6">
    <source>
        <dbReference type="PROSITE-ProRule" id="PRU10141"/>
    </source>
</evidence>
<dbReference type="AlphaFoldDB" id="A0A835YBT4"/>
<evidence type="ECO:0000256" key="1">
    <source>
        <dbReference type="ARBA" id="ARBA00022527"/>
    </source>
</evidence>
<dbReference type="SUPFAM" id="SSF56112">
    <property type="entry name" value="Protein kinase-like (PK-like)"/>
    <property type="match status" value="1"/>
</dbReference>
<dbReference type="SMART" id="SM00220">
    <property type="entry name" value="S_TKc"/>
    <property type="match status" value="1"/>
</dbReference>
<keyword evidence="1" id="KW-0723">Serine/threonine-protein kinase</keyword>
<feature type="binding site" evidence="6">
    <location>
        <position position="389"/>
    </location>
    <ligand>
        <name>ATP</name>
        <dbReference type="ChEBI" id="CHEBI:30616"/>
    </ligand>
</feature>
<keyword evidence="8" id="KW-1133">Transmembrane helix</keyword>
<feature type="region of interest" description="Disordered" evidence="7">
    <location>
        <begin position="164"/>
        <end position="187"/>
    </location>
</feature>
<dbReference type="InterPro" id="IPR017441">
    <property type="entry name" value="Protein_kinase_ATP_BS"/>
</dbReference>
<dbReference type="InterPro" id="IPR011009">
    <property type="entry name" value="Kinase-like_dom_sf"/>
</dbReference>
<keyword evidence="11" id="KW-1185">Reference proteome</keyword>
<keyword evidence="3 6" id="KW-0547">Nucleotide-binding</keyword>
<evidence type="ECO:0000256" key="5">
    <source>
        <dbReference type="ARBA" id="ARBA00022840"/>
    </source>
</evidence>
<dbReference type="Gene3D" id="1.10.510.10">
    <property type="entry name" value="Transferase(Phosphotransferase) domain 1"/>
    <property type="match status" value="1"/>
</dbReference>